<keyword evidence="7 8" id="KW-0472">Membrane</keyword>
<comment type="function">
    <text evidence="1">Resistance to tetracycline by an active tetracycline efflux. This is an energy-dependent process that decreases the accumulation of the antibiotic in whole cells. This protein functions as a metal-tetracycline/H(+) antiporter.</text>
</comment>
<evidence type="ECO:0000256" key="2">
    <source>
        <dbReference type="ARBA" id="ARBA00004141"/>
    </source>
</evidence>
<evidence type="ECO:0000256" key="7">
    <source>
        <dbReference type="ARBA" id="ARBA00023136"/>
    </source>
</evidence>
<dbReference type="GO" id="GO:0016020">
    <property type="term" value="C:membrane"/>
    <property type="evidence" value="ECO:0007669"/>
    <property type="project" value="UniProtKB-SubCell"/>
</dbReference>
<keyword evidence="4" id="KW-0813">Transport</keyword>
<evidence type="ECO:0000256" key="8">
    <source>
        <dbReference type="SAM" id="Phobius"/>
    </source>
</evidence>
<feature type="transmembrane region" description="Helical" evidence="8">
    <location>
        <begin position="77"/>
        <end position="94"/>
    </location>
</feature>
<evidence type="ECO:0000256" key="4">
    <source>
        <dbReference type="ARBA" id="ARBA00022448"/>
    </source>
</evidence>
<dbReference type="AlphaFoldDB" id="A0A388SCS5"/>
<dbReference type="PANTHER" id="PTHR23504:SF15">
    <property type="entry name" value="MAJOR FACILITATOR SUPERFAMILY (MFS) PROFILE DOMAIN-CONTAINING PROTEIN"/>
    <property type="match status" value="1"/>
</dbReference>
<keyword evidence="6 8" id="KW-1133">Transmembrane helix</keyword>
<feature type="transmembrane region" description="Helical" evidence="8">
    <location>
        <begin position="282"/>
        <end position="302"/>
    </location>
</feature>
<dbReference type="Pfam" id="PF07690">
    <property type="entry name" value="MFS_1"/>
    <property type="match status" value="1"/>
</dbReference>
<dbReference type="InterPro" id="IPR005829">
    <property type="entry name" value="Sugar_transporter_CS"/>
</dbReference>
<feature type="transmembrane region" description="Helical" evidence="8">
    <location>
        <begin position="247"/>
        <end position="270"/>
    </location>
</feature>
<comment type="subcellular location">
    <subcellularLocation>
        <location evidence="2">Membrane</location>
        <topology evidence="2">Multi-pass membrane protein</topology>
    </subcellularLocation>
</comment>
<comment type="caution">
    <text evidence="10">The sequence shown here is derived from an EMBL/GenBank/DDBJ whole genome shotgun (WGS) entry which is preliminary data.</text>
</comment>
<evidence type="ECO:0000313" key="11">
    <source>
        <dbReference type="Proteomes" id="UP000266091"/>
    </source>
</evidence>
<evidence type="ECO:0000259" key="9">
    <source>
        <dbReference type="PROSITE" id="PS50850"/>
    </source>
</evidence>
<dbReference type="EMBL" id="BGZJ01000001">
    <property type="protein sequence ID" value="GBO93220.1"/>
    <property type="molecule type" value="Genomic_DNA"/>
</dbReference>
<dbReference type="InterPro" id="IPR001958">
    <property type="entry name" value="Tet-R_TetA/multi-R_MdtG-like"/>
</dbReference>
<feature type="transmembrane region" description="Helical" evidence="8">
    <location>
        <begin position="377"/>
        <end position="396"/>
    </location>
</feature>
<organism evidence="10 11">
    <name type="scientific">Mesosutterella multiformis</name>
    <dbReference type="NCBI Taxonomy" id="2259133"/>
    <lineage>
        <taxon>Bacteria</taxon>
        <taxon>Pseudomonadati</taxon>
        <taxon>Pseudomonadota</taxon>
        <taxon>Betaproteobacteria</taxon>
        <taxon>Burkholderiales</taxon>
        <taxon>Sutterellaceae</taxon>
        <taxon>Mesosutterella</taxon>
    </lineage>
</organism>
<dbReference type="InterPro" id="IPR011701">
    <property type="entry name" value="MFS"/>
</dbReference>
<dbReference type="PANTHER" id="PTHR23504">
    <property type="entry name" value="MAJOR FACILITATOR SUPERFAMILY DOMAIN-CONTAINING PROTEIN 10"/>
    <property type="match status" value="1"/>
</dbReference>
<keyword evidence="11" id="KW-1185">Reference proteome</keyword>
<dbReference type="PROSITE" id="PS50850">
    <property type="entry name" value="MFS"/>
    <property type="match status" value="1"/>
</dbReference>
<dbReference type="Proteomes" id="UP000266091">
    <property type="component" value="Unassembled WGS sequence"/>
</dbReference>
<feature type="transmembrane region" description="Helical" evidence="8">
    <location>
        <begin position="134"/>
        <end position="157"/>
    </location>
</feature>
<feature type="transmembrane region" description="Helical" evidence="8">
    <location>
        <begin position="45"/>
        <end position="65"/>
    </location>
</feature>
<evidence type="ECO:0000256" key="1">
    <source>
        <dbReference type="ARBA" id="ARBA00003279"/>
    </source>
</evidence>
<feature type="transmembrane region" description="Helical" evidence="8">
    <location>
        <begin position="100"/>
        <end position="122"/>
    </location>
</feature>
<feature type="transmembrane region" description="Helical" evidence="8">
    <location>
        <begin position="163"/>
        <end position="183"/>
    </location>
</feature>
<sequence>MSSLKPATRFVLACIFMDALGFGLIIPVLPRLIGDLAGTRDLQTYWYGAIMVSYGIMQFLSSPILGALSDRFGRKPVLLTGIFGLSIMQFVPAFTSSLPLVLASRIAGGMLSANLVVAQAYIADITPKQQRSAAFGKIGAVYGLAFVIGPALGGILGQIDPRIPFAFAGAICCLNFIYGFFVLPESLTTPDMRPWTFRRFNPFIGIIALLKVKPIIPMVLIIGLIYLSQSLMQCTWALYTEFRYGWTPLNIGLSMFVLGLCIAFTQGWLLPALIRVQSEKHLVIAALSIGCLALAGIGFTTWGIVAAILAWTFSLLGIASPIIQSAVSRQVSPTMQGSAMGAISSLNSFSGAIAPVISTPLLVYTAKGTDELIPPGIPYYLAASLLLLSVVIALLARRQFR</sequence>
<gene>
    <name evidence="10" type="ORF">MESMUL_05740</name>
</gene>
<dbReference type="PROSITE" id="PS00216">
    <property type="entry name" value="SUGAR_TRANSPORT_1"/>
    <property type="match status" value="1"/>
</dbReference>
<keyword evidence="5 8" id="KW-0812">Transmembrane</keyword>
<dbReference type="OrthoDB" id="9764259at2"/>
<evidence type="ECO:0000256" key="5">
    <source>
        <dbReference type="ARBA" id="ARBA00022692"/>
    </source>
</evidence>
<dbReference type="SUPFAM" id="SSF103473">
    <property type="entry name" value="MFS general substrate transporter"/>
    <property type="match status" value="1"/>
</dbReference>
<protein>
    <submittedName>
        <fullName evidence="10">Tetracycline resistance MFS efflux pump</fullName>
    </submittedName>
</protein>
<dbReference type="PRINTS" id="PR01035">
    <property type="entry name" value="TCRTETA"/>
</dbReference>
<dbReference type="Gene3D" id="1.20.1250.20">
    <property type="entry name" value="MFS general substrate transporter like domains"/>
    <property type="match status" value="1"/>
</dbReference>
<evidence type="ECO:0000256" key="3">
    <source>
        <dbReference type="ARBA" id="ARBA00007520"/>
    </source>
</evidence>
<feature type="transmembrane region" description="Helical" evidence="8">
    <location>
        <begin position="339"/>
        <end position="357"/>
    </location>
</feature>
<comment type="similarity">
    <text evidence="3">Belongs to the major facilitator superfamily. TCR/Tet family.</text>
</comment>
<feature type="domain" description="Major facilitator superfamily (MFS) profile" evidence="9">
    <location>
        <begin position="7"/>
        <end position="401"/>
    </location>
</feature>
<evidence type="ECO:0000313" key="10">
    <source>
        <dbReference type="EMBL" id="GBO93220.1"/>
    </source>
</evidence>
<dbReference type="RefSeq" id="WP_116269641.1">
    <property type="nucleotide sequence ID" value="NZ_BGZJ01000001.1"/>
</dbReference>
<evidence type="ECO:0000256" key="6">
    <source>
        <dbReference type="ARBA" id="ARBA00022989"/>
    </source>
</evidence>
<feature type="transmembrane region" description="Helical" evidence="8">
    <location>
        <begin position="12"/>
        <end position="33"/>
    </location>
</feature>
<reference evidence="10 11" key="1">
    <citation type="journal article" date="2018" name="Int. J. Syst. Evol. Microbiol.">
        <title>Mesosutterella multiformis gen. nov., sp. nov., a member of the family Sutterellaceae and Sutterella megalosphaeroides sp. nov., isolated from human faeces.</title>
        <authorList>
            <person name="Sakamoto M."/>
            <person name="Ikeyama N."/>
            <person name="Kunihiro T."/>
            <person name="Iino T."/>
            <person name="Yuki M."/>
            <person name="Ohkuma M."/>
        </authorList>
    </citation>
    <scope>NUCLEOTIDE SEQUENCE [LARGE SCALE GENOMIC DNA]</scope>
    <source>
        <strain evidence="10 11">4NBBH2</strain>
    </source>
</reference>
<feature type="transmembrane region" description="Helical" evidence="8">
    <location>
        <begin position="203"/>
        <end position="227"/>
    </location>
</feature>
<dbReference type="InterPro" id="IPR020846">
    <property type="entry name" value="MFS_dom"/>
</dbReference>
<accession>A0A388SCS5</accession>
<proteinExistence type="inferred from homology"/>
<dbReference type="InterPro" id="IPR036259">
    <property type="entry name" value="MFS_trans_sf"/>
</dbReference>
<name>A0A388SCS5_9BURK</name>
<dbReference type="GO" id="GO:0022857">
    <property type="term" value="F:transmembrane transporter activity"/>
    <property type="evidence" value="ECO:0007669"/>
    <property type="project" value="InterPro"/>
</dbReference>